<reference evidence="3 4" key="1">
    <citation type="submission" date="2024-10" db="EMBL/GenBank/DDBJ databases">
        <authorList>
            <person name="Ratan Roy A."/>
            <person name="Morales Sandoval P.H."/>
            <person name="De Los Santos Villalobos S."/>
            <person name="Chakraborty S."/>
            <person name="Mukherjee J."/>
        </authorList>
    </citation>
    <scope>NUCLEOTIDE SEQUENCE [LARGE SCALE GENOMIC DNA]</scope>
    <source>
        <strain evidence="3 4">S1</strain>
    </source>
</reference>
<dbReference type="RefSeq" id="WP_377961748.1">
    <property type="nucleotide sequence ID" value="NZ_JBHZOL010000021.1"/>
</dbReference>
<evidence type="ECO:0000313" key="3">
    <source>
        <dbReference type="EMBL" id="MFE4105359.1"/>
    </source>
</evidence>
<protein>
    <recommendedName>
        <fullName evidence="5">DUF3887 domain-containing protein</fullName>
    </recommendedName>
</protein>
<evidence type="ECO:0008006" key="5">
    <source>
        <dbReference type="Google" id="ProtNLM"/>
    </source>
</evidence>
<accession>A0ABW6IBE2</accession>
<organism evidence="3 4">
    <name type="scientific">Almyronema epifaneia S1</name>
    <dbReference type="NCBI Taxonomy" id="2991925"/>
    <lineage>
        <taxon>Bacteria</taxon>
        <taxon>Bacillati</taxon>
        <taxon>Cyanobacteriota</taxon>
        <taxon>Cyanophyceae</taxon>
        <taxon>Nodosilineales</taxon>
        <taxon>Nodosilineaceae</taxon>
        <taxon>Almyronema</taxon>
        <taxon>Almyronema epifaneia</taxon>
    </lineage>
</organism>
<keyword evidence="2" id="KW-1133">Transmembrane helix</keyword>
<comment type="caution">
    <text evidence="3">The sequence shown here is derived from an EMBL/GenBank/DDBJ whole genome shotgun (WGS) entry which is preliminary data.</text>
</comment>
<proteinExistence type="predicted"/>
<gene>
    <name evidence="3" type="ORF">ACFVKH_03650</name>
</gene>
<evidence type="ECO:0000256" key="2">
    <source>
        <dbReference type="SAM" id="Phobius"/>
    </source>
</evidence>
<feature type="region of interest" description="Disordered" evidence="1">
    <location>
        <begin position="1"/>
        <end position="44"/>
    </location>
</feature>
<keyword evidence="2" id="KW-0812">Transmembrane</keyword>
<name>A0ABW6IBE2_9CYAN</name>
<feature type="transmembrane region" description="Helical" evidence="2">
    <location>
        <begin position="45"/>
        <end position="63"/>
    </location>
</feature>
<dbReference type="Proteomes" id="UP001600165">
    <property type="component" value="Unassembled WGS sequence"/>
</dbReference>
<evidence type="ECO:0000256" key="1">
    <source>
        <dbReference type="SAM" id="MobiDB-lite"/>
    </source>
</evidence>
<keyword evidence="2" id="KW-0472">Membrane</keyword>
<dbReference type="EMBL" id="JBHZOL010000021">
    <property type="protein sequence ID" value="MFE4105359.1"/>
    <property type="molecule type" value="Genomic_DNA"/>
</dbReference>
<sequence>MVHYSDHNYPRQHYPHPTPPSVSPRLASRAVPSGRSPMRRRQRRPAKAFIAGGSILALAALVVSPKSAQNQQTQAEVCTQVIQESARLSRDELTQLISIPQTSSRAAVEDLLQEPYCLLPTKAAEVSGPLERQAYPLEFDIDTWLVVEYTDNQYVGYDFSFRK</sequence>
<keyword evidence="4" id="KW-1185">Reference proteome</keyword>
<evidence type="ECO:0000313" key="4">
    <source>
        <dbReference type="Proteomes" id="UP001600165"/>
    </source>
</evidence>